<dbReference type="KEGG" id="dmi:Desmer_2771"/>
<dbReference type="eggNOG" id="ENOG5033452">
    <property type="taxonomic scope" value="Bacteria"/>
</dbReference>
<protein>
    <recommendedName>
        <fullName evidence="5">DUF2680 domain-containing protein</fullName>
    </recommendedName>
</protein>
<feature type="chain" id="PRO_5003793862" description="DUF2680 domain-containing protein" evidence="2">
    <location>
        <begin position="26"/>
        <end position="164"/>
    </location>
</feature>
<evidence type="ECO:0000313" key="3">
    <source>
        <dbReference type="EMBL" id="AFQ44679.1"/>
    </source>
</evidence>
<dbReference type="EMBL" id="CP003629">
    <property type="protein sequence ID" value="AFQ44679.1"/>
    <property type="molecule type" value="Genomic_DNA"/>
</dbReference>
<name>J7IWZ0_DESMD</name>
<feature type="region of interest" description="Disordered" evidence="1">
    <location>
        <begin position="121"/>
        <end position="149"/>
    </location>
</feature>
<feature type="compositionally biased region" description="Gly residues" evidence="1">
    <location>
        <begin position="121"/>
        <end position="138"/>
    </location>
</feature>
<dbReference type="HOGENOM" id="CLU_115755_0_0_9"/>
<keyword evidence="2" id="KW-0732">Signal</keyword>
<dbReference type="AlphaFoldDB" id="J7IWZ0"/>
<keyword evidence="4" id="KW-1185">Reference proteome</keyword>
<accession>J7IWZ0</accession>
<reference evidence="4" key="2">
    <citation type="submission" date="2012-08" db="EMBL/GenBank/DDBJ databases">
        <title>Finished genome of Desulfosporosinus meridiei DSM 13257.</title>
        <authorList>
            <person name="Huntemann M."/>
            <person name="Wei C.-L."/>
            <person name="Han J."/>
            <person name="Detter J.C."/>
            <person name="Han C."/>
            <person name="Davenport K."/>
            <person name="Daligault H."/>
            <person name="Erkkila T."/>
            <person name="Gu W."/>
            <person name="Munk A.C.C."/>
            <person name="Teshima H."/>
            <person name="Xu Y."/>
            <person name="Chain P."/>
            <person name="Tapia R."/>
            <person name="Chen A."/>
            <person name="Krypides N."/>
            <person name="Mavromatis K."/>
            <person name="Markowitz V."/>
            <person name="Szeto E."/>
            <person name="Ivanova N."/>
            <person name="Mikhailova N."/>
            <person name="Ovchinnikova G."/>
            <person name="Pagani I."/>
            <person name="Pati A."/>
            <person name="Goodwin L."/>
            <person name="Peters L."/>
            <person name="Pitluck S."/>
            <person name="Woyke T."/>
            <person name="Pester M."/>
            <person name="Spring S."/>
            <person name="Ollivier B."/>
            <person name="Rattei T."/>
            <person name="Klenk H.-P."/>
            <person name="Wagner M."/>
            <person name="Loy A."/>
        </authorList>
    </citation>
    <scope>NUCLEOTIDE SEQUENCE [LARGE SCALE GENOMIC DNA]</scope>
    <source>
        <strain evidence="4">ATCC BAA-275 / DSM 13257 / NCIMB 13706 / S10</strain>
    </source>
</reference>
<dbReference type="Proteomes" id="UP000005262">
    <property type="component" value="Chromosome"/>
</dbReference>
<gene>
    <name evidence="3" type="ordered locus">Desmer_2771</name>
</gene>
<evidence type="ECO:0000256" key="2">
    <source>
        <dbReference type="SAM" id="SignalP"/>
    </source>
</evidence>
<feature type="signal peptide" evidence="2">
    <location>
        <begin position="1"/>
        <end position="25"/>
    </location>
</feature>
<dbReference type="STRING" id="768704.Desmer_2771"/>
<organism evidence="3 4">
    <name type="scientific">Desulfosporosinus meridiei (strain ATCC BAA-275 / DSM 13257 / KCTC 12902 / NCIMB 13706 / S10)</name>
    <dbReference type="NCBI Taxonomy" id="768704"/>
    <lineage>
        <taxon>Bacteria</taxon>
        <taxon>Bacillati</taxon>
        <taxon>Bacillota</taxon>
        <taxon>Clostridia</taxon>
        <taxon>Eubacteriales</taxon>
        <taxon>Desulfitobacteriaceae</taxon>
        <taxon>Desulfosporosinus</taxon>
    </lineage>
</organism>
<evidence type="ECO:0000313" key="4">
    <source>
        <dbReference type="Proteomes" id="UP000005262"/>
    </source>
</evidence>
<dbReference type="RefSeq" id="WP_014903592.1">
    <property type="nucleotide sequence ID" value="NC_018515.1"/>
</dbReference>
<dbReference type="OrthoDB" id="1809211at2"/>
<reference evidence="3 4" key="1">
    <citation type="journal article" date="2012" name="J. Bacteriol.">
        <title>Complete genome sequences of Desulfosporosinus orientis DSM765T, Desulfosporosinus youngiae DSM17734T, Desulfosporosinus meridiei DSM13257T, and Desulfosporosinus acidiphilus DSM22704T.</title>
        <authorList>
            <person name="Pester M."/>
            <person name="Brambilla E."/>
            <person name="Alazard D."/>
            <person name="Rattei T."/>
            <person name="Weinmaier T."/>
            <person name="Han J."/>
            <person name="Lucas S."/>
            <person name="Lapidus A."/>
            <person name="Cheng J.F."/>
            <person name="Goodwin L."/>
            <person name="Pitluck S."/>
            <person name="Peters L."/>
            <person name="Ovchinnikova G."/>
            <person name="Teshima H."/>
            <person name="Detter J.C."/>
            <person name="Han C.S."/>
            <person name="Tapia R."/>
            <person name="Land M.L."/>
            <person name="Hauser L."/>
            <person name="Kyrpides N.C."/>
            <person name="Ivanova N.N."/>
            <person name="Pagani I."/>
            <person name="Huntmann M."/>
            <person name="Wei C.L."/>
            <person name="Davenport K.W."/>
            <person name="Daligault H."/>
            <person name="Chain P.S."/>
            <person name="Chen A."/>
            <person name="Mavromatis K."/>
            <person name="Markowitz V."/>
            <person name="Szeto E."/>
            <person name="Mikhailova N."/>
            <person name="Pati A."/>
            <person name="Wagner M."/>
            <person name="Woyke T."/>
            <person name="Ollivier B."/>
            <person name="Klenk H.P."/>
            <person name="Spring S."/>
            <person name="Loy A."/>
        </authorList>
    </citation>
    <scope>NUCLEOTIDE SEQUENCE [LARGE SCALE GENOMIC DNA]</scope>
    <source>
        <strain evidence="4">ATCC BAA-275 / DSM 13257 / NCIMB 13706 / S10</strain>
    </source>
</reference>
<evidence type="ECO:0008006" key="5">
    <source>
        <dbReference type="Google" id="ProtNLM"/>
    </source>
</evidence>
<proteinExistence type="predicted"/>
<evidence type="ECO:0000256" key="1">
    <source>
        <dbReference type="SAM" id="MobiDB-lite"/>
    </source>
</evidence>
<sequence>MKKIKTYLIAATVVGLLGVTGTAFAAVTGTTPAEVTAGLTGKTVEQVITERADGKTYGTIADEAGKLEEFKAQILDQKKSVLDQKVADRRITQEQADAIYNSLKSNQANCDGTGNGIGKSAGTGFGMGQGQGMGQGAGRKGKQAGSAAGGGFGSGMGSGTCLIN</sequence>